<keyword evidence="1" id="KW-0479">Metal-binding</keyword>
<dbReference type="InterPro" id="IPR051615">
    <property type="entry name" value="Transcr_Regulatory_Elem"/>
</dbReference>
<feature type="region of interest" description="Disordered" evidence="7">
    <location>
        <begin position="1"/>
        <end position="31"/>
    </location>
</feature>
<keyword evidence="10" id="KW-1185">Reference proteome</keyword>
<keyword evidence="4" id="KW-0238">DNA-binding</keyword>
<dbReference type="CDD" id="cd12148">
    <property type="entry name" value="fungal_TF_MHR"/>
    <property type="match status" value="1"/>
</dbReference>
<evidence type="ECO:0000256" key="4">
    <source>
        <dbReference type="ARBA" id="ARBA00023125"/>
    </source>
</evidence>
<dbReference type="RefSeq" id="XP_046011961.1">
    <property type="nucleotide sequence ID" value="XM_046156895.1"/>
</dbReference>
<evidence type="ECO:0000256" key="6">
    <source>
        <dbReference type="ARBA" id="ARBA00023242"/>
    </source>
</evidence>
<evidence type="ECO:0000256" key="7">
    <source>
        <dbReference type="SAM" id="MobiDB-lite"/>
    </source>
</evidence>
<dbReference type="GeneID" id="70186441"/>
<organism evidence="9 10">
    <name type="scientific">Microdochium trichocladiopsis</name>
    <dbReference type="NCBI Taxonomy" id="1682393"/>
    <lineage>
        <taxon>Eukaryota</taxon>
        <taxon>Fungi</taxon>
        <taxon>Dikarya</taxon>
        <taxon>Ascomycota</taxon>
        <taxon>Pezizomycotina</taxon>
        <taxon>Sordariomycetes</taxon>
        <taxon>Xylariomycetidae</taxon>
        <taxon>Xylariales</taxon>
        <taxon>Microdochiaceae</taxon>
        <taxon>Microdochium</taxon>
    </lineage>
</organism>
<dbReference type="PANTHER" id="PTHR31313">
    <property type="entry name" value="TY1 ENHANCER ACTIVATOR"/>
    <property type="match status" value="1"/>
</dbReference>
<evidence type="ECO:0000259" key="8">
    <source>
        <dbReference type="Pfam" id="PF04082"/>
    </source>
</evidence>
<dbReference type="EMBL" id="JAGTJQ010000006">
    <property type="protein sequence ID" value="KAH7029673.1"/>
    <property type="molecule type" value="Genomic_DNA"/>
</dbReference>
<evidence type="ECO:0000256" key="5">
    <source>
        <dbReference type="ARBA" id="ARBA00023163"/>
    </source>
</evidence>
<gene>
    <name evidence="9" type="ORF">B0I36DRAFT_350506</name>
</gene>
<proteinExistence type="predicted"/>
<protein>
    <submittedName>
        <fullName evidence="9">Fungal-specific transcription factor domain-containing protein</fullName>
    </submittedName>
</protein>
<accession>A0A9P8Y4P2</accession>
<feature type="domain" description="Xylanolytic transcriptional activator regulatory" evidence="8">
    <location>
        <begin position="65"/>
        <end position="211"/>
    </location>
</feature>
<dbReference type="InterPro" id="IPR007219">
    <property type="entry name" value="XnlR_reg_dom"/>
</dbReference>
<dbReference type="PANTHER" id="PTHR31313:SF4">
    <property type="entry name" value="CONIDIAL DEVELOPMENT PROTEIN FLUFFY"/>
    <property type="match status" value="1"/>
</dbReference>
<evidence type="ECO:0000256" key="1">
    <source>
        <dbReference type="ARBA" id="ARBA00022723"/>
    </source>
</evidence>
<keyword evidence="3" id="KW-0805">Transcription regulation</keyword>
<dbReference type="Pfam" id="PF04082">
    <property type="entry name" value="Fungal_trans"/>
    <property type="match status" value="1"/>
</dbReference>
<dbReference type="Proteomes" id="UP000756346">
    <property type="component" value="Unassembled WGS sequence"/>
</dbReference>
<evidence type="ECO:0000256" key="3">
    <source>
        <dbReference type="ARBA" id="ARBA00023015"/>
    </source>
</evidence>
<evidence type="ECO:0000313" key="10">
    <source>
        <dbReference type="Proteomes" id="UP000756346"/>
    </source>
</evidence>
<feature type="compositionally biased region" description="Polar residues" evidence="7">
    <location>
        <begin position="22"/>
        <end position="31"/>
    </location>
</feature>
<keyword evidence="6" id="KW-0539">Nucleus</keyword>
<sequence>MPAGTTLSHGDDSLDHNEGFTFDTTEPTGTSVLSATPQIVAPVLPSGTATRPLASTSWPSTCWEYPTFASLSKQHFLKDFRDGRQRYCSSILVNALLALGCRFADQDNTYADHFFEECLRLLYLEEDQHQLTTIQALGILGLREARCGRNPESRYYSGQSIHLAFEMGLHRTGMSANESDETAVQAATFWGAFALEQYVALFSSLHPTVRLFRTEYALCP</sequence>
<dbReference type="GO" id="GO:0003677">
    <property type="term" value="F:DNA binding"/>
    <property type="evidence" value="ECO:0007669"/>
    <property type="project" value="UniProtKB-KW"/>
</dbReference>
<dbReference type="GO" id="GO:0006351">
    <property type="term" value="P:DNA-templated transcription"/>
    <property type="evidence" value="ECO:0007669"/>
    <property type="project" value="InterPro"/>
</dbReference>
<evidence type="ECO:0000313" key="9">
    <source>
        <dbReference type="EMBL" id="KAH7029673.1"/>
    </source>
</evidence>
<keyword evidence="2" id="KW-0862">Zinc</keyword>
<evidence type="ECO:0000256" key="2">
    <source>
        <dbReference type="ARBA" id="ARBA00022833"/>
    </source>
</evidence>
<name>A0A9P8Y4P2_9PEZI</name>
<feature type="compositionally biased region" description="Basic and acidic residues" evidence="7">
    <location>
        <begin position="9"/>
        <end position="18"/>
    </location>
</feature>
<dbReference type="OrthoDB" id="2123952at2759"/>
<keyword evidence="5" id="KW-0804">Transcription</keyword>
<comment type="caution">
    <text evidence="9">The sequence shown here is derived from an EMBL/GenBank/DDBJ whole genome shotgun (WGS) entry which is preliminary data.</text>
</comment>
<dbReference type="AlphaFoldDB" id="A0A9P8Y4P2"/>
<dbReference type="GO" id="GO:0008270">
    <property type="term" value="F:zinc ion binding"/>
    <property type="evidence" value="ECO:0007669"/>
    <property type="project" value="InterPro"/>
</dbReference>
<reference evidence="9" key="1">
    <citation type="journal article" date="2021" name="Nat. Commun.">
        <title>Genetic determinants of endophytism in the Arabidopsis root mycobiome.</title>
        <authorList>
            <person name="Mesny F."/>
            <person name="Miyauchi S."/>
            <person name="Thiergart T."/>
            <person name="Pickel B."/>
            <person name="Atanasova L."/>
            <person name="Karlsson M."/>
            <person name="Huettel B."/>
            <person name="Barry K.W."/>
            <person name="Haridas S."/>
            <person name="Chen C."/>
            <person name="Bauer D."/>
            <person name="Andreopoulos W."/>
            <person name="Pangilinan J."/>
            <person name="LaButti K."/>
            <person name="Riley R."/>
            <person name="Lipzen A."/>
            <person name="Clum A."/>
            <person name="Drula E."/>
            <person name="Henrissat B."/>
            <person name="Kohler A."/>
            <person name="Grigoriev I.V."/>
            <person name="Martin F.M."/>
            <person name="Hacquard S."/>
        </authorList>
    </citation>
    <scope>NUCLEOTIDE SEQUENCE</scope>
    <source>
        <strain evidence="9">MPI-CAGE-CH-0230</strain>
    </source>
</reference>